<dbReference type="AlphaFoldDB" id="A0A2N3IIT3"/>
<name>A0A2N3IIT3_9BACT</name>
<gene>
    <name evidence="2" type="ORF">Rain11_0828</name>
</gene>
<sequence length="101" mass="12244">MLIRIVRMYFQADKVREFLDVFENSKHLIRRFEGCKHLELWQDANSPNVFCTYSHWESEAHLENYRNSELFRTTWAKTKPLFEKKPYAFSVKLNQVVSNLQ</sequence>
<reference evidence="2 3" key="1">
    <citation type="submission" date="2017-06" db="EMBL/GenBank/DDBJ databases">
        <title>Raineya orbicola gen. nov., sp. nov. a slightly thermophilic bacterium of the phylum Bacteroidetes and the description of Raineyaceae fam. nov.</title>
        <authorList>
            <person name="Albuquerque L."/>
            <person name="Polonia A.R.M."/>
            <person name="Barroso C."/>
            <person name="Froufe H.J.C."/>
            <person name="Lage O."/>
            <person name="Lobo-Da-Cunha A."/>
            <person name="Egas C."/>
            <person name="Da Costa M.S."/>
        </authorList>
    </citation>
    <scope>NUCLEOTIDE SEQUENCE [LARGE SCALE GENOMIC DNA]</scope>
    <source>
        <strain evidence="2 3">SPSPC-11</strain>
    </source>
</reference>
<comment type="caution">
    <text evidence="2">The sequence shown here is derived from an EMBL/GenBank/DDBJ whole genome shotgun (WGS) entry which is preliminary data.</text>
</comment>
<protein>
    <recommendedName>
        <fullName evidence="1">ABM domain-containing protein</fullName>
    </recommendedName>
</protein>
<dbReference type="SUPFAM" id="SSF54909">
    <property type="entry name" value="Dimeric alpha+beta barrel"/>
    <property type="match status" value="1"/>
</dbReference>
<feature type="domain" description="ABM" evidence="1">
    <location>
        <begin position="2"/>
        <end position="92"/>
    </location>
</feature>
<dbReference type="Proteomes" id="UP000233387">
    <property type="component" value="Unassembled WGS sequence"/>
</dbReference>
<evidence type="ECO:0000313" key="3">
    <source>
        <dbReference type="Proteomes" id="UP000233387"/>
    </source>
</evidence>
<keyword evidence="3" id="KW-1185">Reference proteome</keyword>
<dbReference type="Pfam" id="PF03992">
    <property type="entry name" value="ABM"/>
    <property type="match status" value="1"/>
</dbReference>
<organism evidence="2 3">
    <name type="scientific">Raineya orbicola</name>
    <dbReference type="NCBI Taxonomy" id="2016530"/>
    <lineage>
        <taxon>Bacteria</taxon>
        <taxon>Pseudomonadati</taxon>
        <taxon>Bacteroidota</taxon>
        <taxon>Cytophagia</taxon>
        <taxon>Cytophagales</taxon>
        <taxon>Raineyaceae</taxon>
        <taxon>Raineya</taxon>
    </lineage>
</organism>
<accession>A0A2N3IIT3</accession>
<dbReference type="InterPro" id="IPR011008">
    <property type="entry name" value="Dimeric_a/b-barrel"/>
</dbReference>
<dbReference type="OrthoDB" id="1120859at2"/>
<dbReference type="InterPro" id="IPR007138">
    <property type="entry name" value="ABM_dom"/>
</dbReference>
<evidence type="ECO:0000313" key="2">
    <source>
        <dbReference type="EMBL" id="PKQ70168.1"/>
    </source>
</evidence>
<dbReference type="EMBL" id="NKXO01000010">
    <property type="protein sequence ID" value="PKQ70168.1"/>
    <property type="molecule type" value="Genomic_DNA"/>
</dbReference>
<dbReference type="Gene3D" id="3.30.70.100">
    <property type="match status" value="1"/>
</dbReference>
<dbReference type="PROSITE" id="PS51725">
    <property type="entry name" value="ABM"/>
    <property type="match status" value="1"/>
</dbReference>
<evidence type="ECO:0000259" key="1">
    <source>
        <dbReference type="PROSITE" id="PS51725"/>
    </source>
</evidence>
<proteinExistence type="predicted"/>
<dbReference type="RefSeq" id="WP_101358086.1">
    <property type="nucleotide sequence ID" value="NZ_NKXO01000010.1"/>
</dbReference>